<feature type="transmembrane region" description="Helical" evidence="1">
    <location>
        <begin position="21"/>
        <end position="39"/>
    </location>
</feature>
<sequence>MSSHSPLRHLTVGRKLLIASSLTRMLMALLILAVLWGTITWSTMLL</sequence>
<proteinExistence type="predicted"/>
<name>A0A193QF85_SODGM</name>
<keyword evidence="1" id="KW-0812">Transmembrane</keyword>
<evidence type="ECO:0000313" key="3">
    <source>
        <dbReference type="Proteomes" id="UP000245838"/>
    </source>
</evidence>
<protein>
    <submittedName>
        <fullName evidence="2">Uncharacterized protein</fullName>
    </submittedName>
</protein>
<dbReference type="Proteomes" id="UP000245838">
    <property type="component" value="Chromosome sggmmb4_Chromosome"/>
</dbReference>
<keyword evidence="1" id="KW-1133">Transmembrane helix</keyword>
<accession>A0A193QF85</accession>
<dbReference type="EMBL" id="LN854557">
    <property type="protein sequence ID" value="CRL43812.1"/>
    <property type="molecule type" value="Genomic_DNA"/>
</dbReference>
<evidence type="ECO:0000256" key="1">
    <source>
        <dbReference type="SAM" id="Phobius"/>
    </source>
</evidence>
<keyword evidence="1" id="KW-0472">Membrane</keyword>
<organism evidence="2 3">
    <name type="scientific">Sodalis glossinidius (strain morsitans)</name>
    <dbReference type="NCBI Taxonomy" id="343509"/>
    <lineage>
        <taxon>Bacteria</taxon>
        <taxon>Pseudomonadati</taxon>
        <taxon>Pseudomonadota</taxon>
        <taxon>Gammaproteobacteria</taxon>
        <taxon>Enterobacterales</taxon>
        <taxon>Bruguierivoracaceae</taxon>
        <taxon>Sodalis</taxon>
    </lineage>
</organism>
<reference evidence="2 3" key="1">
    <citation type="submission" date="2015-05" db="EMBL/GenBank/DDBJ databases">
        <authorList>
            <person name="Goodhead I."/>
        </authorList>
    </citation>
    <scope>NUCLEOTIDE SEQUENCE [LARGE SCALE GENOMIC DNA]</scope>
    <source>
        <strain evidence="3">morsitans</strain>
    </source>
</reference>
<dbReference type="RefSeq" id="WP_158302308.1">
    <property type="nucleotide sequence ID" value="NC_007712.1"/>
</dbReference>
<evidence type="ECO:0000313" key="2">
    <source>
        <dbReference type="EMBL" id="CRL43812.1"/>
    </source>
</evidence>
<gene>
    <name evidence="2" type="ORF">SGGMMB4_00475</name>
</gene>
<dbReference type="AlphaFoldDB" id="A0A193QF85"/>